<feature type="domain" description="BTB" evidence="1">
    <location>
        <begin position="59"/>
        <end position="124"/>
    </location>
</feature>
<dbReference type="SUPFAM" id="SSF54695">
    <property type="entry name" value="POZ domain"/>
    <property type="match status" value="1"/>
</dbReference>
<reference evidence="2 3" key="1">
    <citation type="submission" date="2021-06" db="EMBL/GenBank/DDBJ databases">
        <title>Caerostris darwini draft genome.</title>
        <authorList>
            <person name="Kono N."/>
            <person name="Arakawa K."/>
        </authorList>
    </citation>
    <scope>NUCLEOTIDE SEQUENCE [LARGE SCALE GENOMIC DNA]</scope>
</reference>
<accession>A0AAV4QVF0</accession>
<proteinExistence type="predicted"/>
<dbReference type="AlphaFoldDB" id="A0AAV4QVF0"/>
<comment type="caution">
    <text evidence="2">The sequence shown here is derived from an EMBL/GenBank/DDBJ whole genome shotgun (WGS) entry which is preliminary data.</text>
</comment>
<dbReference type="CDD" id="cd18186">
    <property type="entry name" value="BTB_POZ_ZBTB_KLHL-like"/>
    <property type="match status" value="1"/>
</dbReference>
<dbReference type="InterPro" id="IPR011333">
    <property type="entry name" value="SKP1/BTB/POZ_sf"/>
</dbReference>
<dbReference type="EMBL" id="BPLQ01004941">
    <property type="protein sequence ID" value="GIY11688.1"/>
    <property type="molecule type" value="Genomic_DNA"/>
</dbReference>
<dbReference type="InterPro" id="IPR000210">
    <property type="entry name" value="BTB/POZ_dom"/>
</dbReference>
<dbReference type="Proteomes" id="UP001054837">
    <property type="component" value="Unassembled WGS sequence"/>
</dbReference>
<dbReference type="PROSITE" id="PS50097">
    <property type="entry name" value="BTB"/>
    <property type="match status" value="1"/>
</dbReference>
<organism evidence="2 3">
    <name type="scientific">Caerostris darwini</name>
    <dbReference type="NCBI Taxonomy" id="1538125"/>
    <lineage>
        <taxon>Eukaryota</taxon>
        <taxon>Metazoa</taxon>
        <taxon>Ecdysozoa</taxon>
        <taxon>Arthropoda</taxon>
        <taxon>Chelicerata</taxon>
        <taxon>Arachnida</taxon>
        <taxon>Araneae</taxon>
        <taxon>Araneomorphae</taxon>
        <taxon>Entelegynae</taxon>
        <taxon>Araneoidea</taxon>
        <taxon>Araneidae</taxon>
        <taxon>Caerostris</taxon>
    </lineage>
</organism>
<evidence type="ECO:0000259" key="1">
    <source>
        <dbReference type="PROSITE" id="PS50097"/>
    </source>
</evidence>
<evidence type="ECO:0000313" key="3">
    <source>
        <dbReference type="Proteomes" id="UP001054837"/>
    </source>
</evidence>
<dbReference type="Gene3D" id="3.30.710.10">
    <property type="entry name" value="Potassium Channel Kv1.1, Chain A"/>
    <property type="match status" value="1"/>
</dbReference>
<gene>
    <name evidence="2" type="primary">AVEN_34019_1</name>
    <name evidence="2" type="ORF">CDAR_213441</name>
</gene>
<sequence length="124" mass="14003">MSGSMCADSSRQFSWQSDIDYEDYTDNDSVYSGSGDAYLPRGPDISQRIRRLITDEVFTDVKFVVNCGVKPKPELRAHKAILAVGSQEFAKMLYSTSMQDPQRSTTSEFQIKNVPFEAFKNVVK</sequence>
<dbReference type="Pfam" id="PF00651">
    <property type="entry name" value="BTB"/>
    <property type="match status" value="1"/>
</dbReference>
<evidence type="ECO:0000313" key="2">
    <source>
        <dbReference type="EMBL" id="GIY11688.1"/>
    </source>
</evidence>
<keyword evidence="3" id="KW-1185">Reference proteome</keyword>
<protein>
    <submittedName>
        <fullName evidence="2">BTB domain-containing protein</fullName>
    </submittedName>
</protein>
<name>A0AAV4QVF0_9ARAC</name>